<dbReference type="Pfam" id="PF20335">
    <property type="entry name" value="DUF6630"/>
    <property type="match status" value="1"/>
</dbReference>
<dbReference type="EMBL" id="CP120988">
    <property type="protein sequence ID" value="WLQ54231.1"/>
    <property type="molecule type" value="Genomic_DNA"/>
</dbReference>
<organism evidence="2 3">
    <name type="scientific">Streptomyces poriferorum</name>
    <dbReference type="NCBI Taxonomy" id="2798799"/>
    <lineage>
        <taxon>Bacteria</taxon>
        <taxon>Bacillati</taxon>
        <taxon>Actinomycetota</taxon>
        <taxon>Actinomycetes</taxon>
        <taxon>Kitasatosporales</taxon>
        <taxon>Streptomycetaceae</taxon>
        <taxon>Streptomyces</taxon>
    </lineage>
</organism>
<dbReference type="Proteomes" id="UP001235744">
    <property type="component" value="Chromosome"/>
</dbReference>
<reference evidence="2 3" key="1">
    <citation type="submission" date="2023-03" db="EMBL/GenBank/DDBJ databases">
        <title>Isolation and description of six Streptomyces strains from soil environments, able to metabolize different microbial glucans.</title>
        <authorList>
            <person name="Widen T."/>
            <person name="Larsbrink J."/>
        </authorList>
    </citation>
    <scope>NUCLEOTIDE SEQUENCE [LARGE SCALE GENOMIC DNA]</scope>
    <source>
        <strain evidence="2 3">Alt2</strain>
    </source>
</reference>
<sequence length="62" mass="6880">MAVRRRQLLRRCGRHYADVGAAPAVLDIESDCYPVVGLRAARVQELTVLAKRAGFTARAREV</sequence>
<evidence type="ECO:0000313" key="3">
    <source>
        <dbReference type="Proteomes" id="UP001235744"/>
    </source>
</evidence>
<evidence type="ECO:0000313" key="2">
    <source>
        <dbReference type="EMBL" id="WLQ54231.1"/>
    </source>
</evidence>
<protein>
    <recommendedName>
        <fullName evidence="1">DUF6630 domain-containing protein</fullName>
    </recommendedName>
</protein>
<keyword evidence="3" id="KW-1185">Reference proteome</keyword>
<proteinExistence type="predicted"/>
<feature type="domain" description="DUF6630" evidence="1">
    <location>
        <begin position="7"/>
        <end position="58"/>
    </location>
</feature>
<accession>A0ABY9IG98</accession>
<dbReference type="RefSeq" id="WP_306084391.1">
    <property type="nucleotide sequence ID" value="NZ_CP120988.1"/>
</dbReference>
<gene>
    <name evidence="2" type="ORF">P8A19_01695</name>
</gene>
<name>A0ABY9IG98_9ACTN</name>
<dbReference type="InterPro" id="IPR046582">
    <property type="entry name" value="DUF6630"/>
</dbReference>
<evidence type="ECO:0000259" key="1">
    <source>
        <dbReference type="Pfam" id="PF20335"/>
    </source>
</evidence>